<dbReference type="Proteomes" id="UP001347796">
    <property type="component" value="Unassembled WGS sequence"/>
</dbReference>
<comment type="caution">
    <text evidence="1">The sequence shown here is derived from an EMBL/GenBank/DDBJ whole genome shotgun (WGS) entry which is preliminary data.</text>
</comment>
<name>A0AAN8JRE7_PATCE</name>
<evidence type="ECO:0000313" key="1">
    <source>
        <dbReference type="EMBL" id="KAK6178688.1"/>
    </source>
</evidence>
<keyword evidence="2" id="KW-1185">Reference proteome</keyword>
<accession>A0AAN8JRE7</accession>
<protein>
    <submittedName>
        <fullName evidence="1">Uncharacterized protein</fullName>
    </submittedName>
</protein>
<evidence type="ECO:0000313" key="2">
    <source>
        <dbReference type="Proteomes" id="UP001347796"/>
    </source>
</evidence>
<gene>
    <name evidence="1" type="ORF">SNE40_011214</name>
</gene>
<organism evidence="1 2">
    <name type="scientific">Patella caerulea</name>
    <name type="common">Rayed Mediterranean limpet</name>
    <dbReference type="NCBI Taxonomy" id="87958"/>
    <lineage>
        <taxon>Eukaryota</taxon>
        <taxon>Metazoa</taxon>
        <taxon>Spiralia</taxon>
        <taxon>Lophotrochozoa</taxon>
        <taxon>Mollusca</taxon>
        <taxon>Gastropoda</taxon>
        <taxon>Patellogastropoda</taxon>
        <taxon>Patelloidea</taxon>
        <taxon>Patellidae</taxon>
        <taxon>Patella</taxon>
    </lineage>
</organism>
<dbReference type="AlphaFoldDB" id="A0AAN8JRE7"/>
<dbReference type="EMBL" id="JAZGQO010000008">
    <property type="protein sequence ID" value="KAK6178688.1"/>
    <property type="molecule type" value="Genomic_DNA"/>
</dbReference>
<reference evidence="1 2" key="1">
    <citation type="submission" date="2024-01" db="EMBL/GenBank/DDBJ databases">
        <title>The genome of the rayed Mediterranean limpet Patella caerulea (Linnaeus, 1758).</title>
        <authorList>
            <person name="Anh-Thu Weber A."/>
            <person name="Halstead-Nussloch G."/>
        </authorList>
    </citation>
    <scope>NUCLEOTIDE SEQUENCE [LARGE SCALE GENOMIC DNA]</scope>
    <source>
        <strain evidence="1">AATW-2023a</strain>
        <tissue evidence="1">Whole specimen</tissue>
    </source>
</reference>
<proteinExistence type="predicted"/>
<sequence length="276" mass="32536">MMEIKKNQPNDKISMNYDKLIYQNRTFIYDLVKGYVIASDGKNVLNIFIVLYKNVLNIFIVLYNQVHYFKILSDSNSDHFPTLCVFNTQENPREQHVFENSVKTVWRRLKWNELLADEFQHKLNSEQLAEQFDTLDNLLRIDDIDSSVEKISNILANAASRMVKRERRHNYSIPEQPPWWDSDCEKLKSEKFSALDIYRLSNLNVDLVKYKNARNSFKSLCSTKKLKHADRNHDDYVGACKDTNVFLETDKILSSKKLYLRKCQCSGMVQLFPRSL</sequence>